<feature type="compositionally biased region" description="Acidic residues" evidence="6">
    <location>
        <begin position="548"/>
        <end position="561"/>
    </location>
</feature>
<dbReference type="Pfam" id="PF15409">
    <property type="entry name" value="PH_8"/>
    <property type="match status" value="1"/>
</dbReference>
<dbReference type="Gene3D" id="3.30.70.3490">
    <property type="match status" value="1"/>
</dbReference>
<proteinExistence type="inferred from homology"/>
<dbReference type="EMBL" id="ML120413">
    <property type="protein sequence ID" value="RPA96576.1"/>
    <property type="molecule type" value="Genomic_DNA"/>
</dbReference>
<dbReference type="GO" id="GO:0032541">
    <property type="term" value="C:cortical endoplasmic reticulum"/>
    <property type="evidence" value="ECO:0007669"/>
    <property type="project" value="TreeGrafter"/>
</dbReference>
<dbReference type="InterPro" id="IPR041680">
    <property type="entry name" value="PH_8"/>
</dbReference>
<protein>
    <recommendedName>
        <fullName evidence="7">PH domain-containing protein</fullName>
    </recommendedName>
</protein>
<dbReference type="PROSITE" id="PS50003">
    <property type="entry name" value="PH_DOMAIN"/>
    <property type="match status" value="1"/>
</dbReference>
<evidence type="ECO:0000256" key="3">
    <source>
        <dbReference type="ARBA" id="ARBA00023055"/>
    </source>
</evidence>
<dbReference type="Proteomes" id="UP000276215">
    <property type="component" value="Unassembled WGS sequence"/>
</dbReference>
<dbReference type="InterPro" id="IPR000648">
    <property type="entry name" value="Oxysterol-bd"/>
</dbReference>
<feature type="compositionally biased region" description="Low complexity" evidence="6">
    <location>
        <begin position="374"/>
        <end position="386"/>
    </location>
</feature>
<evidence type="ECO:0000256" key="2">
    <source>
        <dbReference type="ARBA" id="ARBA00022448"/>
    </source>
</evidence>
<dbReference type="STRING" id="1336337.A0A3N4JE72"/>
<dbReference type="CDD" id="cd13289">
    <property type="entry name" value="PH_Osh3p_yeast"/>
    <property type="match status" value="1"/>
</dbReference>
<name>A0A3N4JE72_9PEZI</name>
<dbReference type="SUPFAM" id="SSF144000">
    <property type="entry name" value="Oxysterol-binding protein-like"/>
    <property type="match status" value="1"/>
</dbReference>
<dbReference type="GO" id="GO:0006887">
    <property type="term" value="P:exocytosis"/>
    <property type="evidence" value="ECO:0007669"/>
    <property type="project" value="TreeGrafter"/>
</dbReference>
<dbReference type="Pfam" id="PF01237">
    <property type="entry name" value="Oxysterol_BP"/>
    <property type="match status" value="1"/>
</dbReference>
<dbReference type="GO" id="GO:0030011">
    <property type="term" value="P:maintenance of cell polarity"/>
    <property type="evidence" value="ECO:0007669"/>
    <property type="project" value="TreeGrafter"/>
</dbReference>
<evidence type="ECO:0000313" key="9">
    <source>
        <dbReference type="Proteomes" id="UP000276215"/>
    </source>
</evidence>
<evidence type="ECO:0000256" key="5">
    <source>
        <dbReference type="SAM" id="Coils"/>
    </source>
</evidence>
<dbReference type="InterPro" id="IPR001849">
    <property type="entry name" value="PH_domain"/>
</dbReference>
<evidence type="ECO:0000313" key="8">
    <source>
        <dbReference type="EMBL" id="RPA96576.1"/>
    </source>
</evidence>
<dbReference type="Gene3D" id="2.60.120.680">
    <property type="entry name" value="GOLD domain"/>
    <property type="match status" value="1"/>
</dbReference>
<dbReference type="PANTHER" id="PTHR10972:SF203">
    <property type="entry name" value="OXYSTEROL-BINDING PROTEIN HOMOLOG 3"/>
    <property type="match status" value="1"/>
</dbReference>
<dbReference type="OrthoDB" id="1854502at2759"/>
<dbReference type="GO" id="GO:0035621">
    <property type="term" value="P:ER to Golgi ceramide transport"/>
    <property type="evidence" value="ECO:0007669"/>
    <property type="project" value="TreeGrafter"/>
</dbReference>
<feature type="domain" description="PH" evidence="7">
    <location>
        <begin position="208"/>
        <end position="302"/>
    </location>
</feature>
<dbReference type="GO" id="GO:0032934">
    <property type="term" value="F:sterol binding"/>
    <property type="evidence" value="ECO:0007669"/>
    <property type="project" value="TreeGrafter"/>
</dbReference>
<dbReference type="Gene3D" id="2.30.29.30">
    <property type="entry name" value="Pleckstrin-homology domain (PH domain)/Phosphotyrosine-binding domain (PTB)"/>
    <property type="match status" value="1"/>
</dbReference>
<feature type="compositionally biased region" description="Basic and acidic residues" evidence="6">
    <location>
        <begin position="391"/>
        <end position="400"/>
    </location>
</feature>
<dbReference type="FunFam" id="2.30.29.30:FF:000369">
    <property type="entry name" value="Oxysterol binding protein"/>
    <property type="match status" value="1"/>
</dbReference>
<dbReference type="GO" id="GO:0120009">
    <property type="term" value="P:intermembrane lipid transfer"/>
    <property type="evidence" value="ECO:0007669"/>
    <property type="project" value="UniProtKB-ARBA"/>
</dbReference>
<feature type="region of interest" description="Disordered" evidence="6">
    <location>
        <begin position="536"/>
        <end position="589"/>
    </location>
</feature>
<keyword evidence="2" id="KW-0813">Transport</keyword>
<evidence type="ECO:0000256" key="4">
    <source>
        <dbReference type="ARBA" id="ARBA00023121"/>
    </source>
</evidence>
<feature type="region of interest" description="Disordered" evidence="6">
    <location>
        <begin position="48"/>
        <end position="81"/>
    </location>
</feature>
<comment type="similarity">
    <text evidence="1">Belongs to the OSBP family.</text>
</comment>
<accession>A0A3N4JE72</accession>
<sequence>MAMEQVEVPSRSYFIRWVECPKDFTISWSIKPHKKSLNFGIFRHPRAGNQSASQLQPPPTARSDDTSSIRRPGSSRARNNEGDCIERLHAAGLLDVYWHGKVEAEKVTTGTHQVKESGMFALVFDNTFSKQVAKTATLVLLTYPSTSPPPASHALHHFDSAQALASTTSLVQNGGKGPGHGPSASVETSSVHGQDGAAHDKDSVYSAHDFHTGVLKKRKRKRHQGYARRFFSLDFTSSTLSYYLNRESSALRGAIPLSLAAISASEKEREICIDSGAEVWHLRANSDREWEQWKSALERAAQHAMKAGTTGDQDHHMPLPNVQQSAAVNTHNQAMEDRGWAGVEALVGRVAGVRDAVRRLATTAEQPPASPKIGEAGAEASTSSTSVHSLTEQKDKERRRPFWKRKANGGTSPSASSQSLHPTSAVAAAMAAVAAPALPNGVAGNMPLHQGQAMTGHLNALLTDLDSVVADFSKLVAENKQRRWLNHRVSQHQSTSPMVASRVSIESSTSEEFFDAEDAMAEGEQGRVVLLNDDDRSAHGAASSHNETDDEESDEEDESFDNDQPPHSATKFEDEGVTDANGVRDLGPLPLEPVERRALIPAATVMPPSLIGFLRKNVGKDLSTIAMPVSANEPTSLLQRLSEQLEYSELLDEATNASTENGERLLYVAAFATSSFSNSRVKERSIRKPFNPMLGETYELVREDKGKNTPGFRFIAEKVSHRPVIMACQAESQNWTFTQSPMPTQKFWGKSAELNTSGRVRIHFPSTGDSFSWTIATSFLRNIIAGEKYVEPVGSMTIHHENTGEKATVTFKANKGMFAGRSEEVTVQAFDSSGNLYPLSLSGKWTEKLMLEGGDTLKKFWEVKELVENAQTRYGFTKFAAALNEITPIEQGKIPITDTRHRPDQRMVEEGRLDDAEAMKMKLEEAQRVRRKEMEDNGETWRSRWFVKVREYADEEVWKVKTGEEGYWEQRSKGEWKGVPVVFGEE</sequence>
<dbReference type="Gene3D" id="2.40.160.120">
    <property type="match status" value="1"/>
</dbReference>
<evidence type="ECO:0000256" key="1">
    <source>
        <dbReference type="ARBA" id="ARBA00008842"/>
    </source>
</evidence>
<dbReference type="SUPFAM" id="SSF101576">
    <property type="entry name" value="Supernatant protein factor (SPF), C-terminal domain"/>
    <property type="match status" value="1"/>
</dbReference>
<keyword evidence="5" id="KW-0175">Coiled coil</keyword>
<dbReference type="SMART" id="SM00233">
    <property type="entry name" value="PH"/>
    <property type="match status" value="1"/>
</dbReference>
<dbReference type="PANTHER" id="PTHR10972">
    <property type="entry name" value="OXYSTEROL-BINDING PROTEIN-RELATED"/>
    <property type="match status" value="1"/>
</dbReference>
<dbReference type="AlphaFoldDB" id="A0A3N4JE72"/>
<feature type="coiled-coil region" evidence="5">
    <location>
        <begin position="906"/>
        <end position="936"/>
    </location>
</feature>
<dbReference type="FunFam" id="2.40.160.120:FF:000001">
    <property type="entry name" value="Oxysterol-binding protein"/>
    <property type="match status" value="1"/>
</dbReference>
<gene>
    <name evidence="8" type="ORF">L873DRAFT_1694128</name>
</gene>
<dbReference type="GO" id="GO:0006897">
    <property type="term" value="P:endocytosis"/>
    <property type="evidence" value="ECO:0007669"/>
    <property type="project" value="TreeGrafter"/>
</dbReference>
<dbReference type="InterPro" id="IPR037239">
    <property type="entry name" value="OSBP_sf"/>
</dbReference>
<feature type="region of interest" description="Disordered" evidence="6">
    <location>
        <begin position="170"/>
        <end position="202"/>
    </location>
</feature>
<evidence type="ECO:0000259" key="7">
    <source>
        <dbReference type="PROSITE" id="PS50003"/>
    </source>
</evidence>
<keyword evidence="3" id="KW-0445">Lipid transport</keyword>
<dbReference type="GO" id="GO:0097038">
    <property type="term" value="C:perinuclear endoplasmic reticulum"/>
    <property type="evidence" value="ECO:0007669"/>
    <property type="project" value="TreeGrafter"/>
</dbReference>
<keyword evidence="9" id="KW-1185">Reference proteome</keyword>
<reference evidence="8 9" key="1">
    <citation type="journal article" date="2018" name="Nat. Ecol. Evol.">
        <title>Pezizomycetes genomes reveal the molecular basis of ectomycorrhizal truffle lifestyle.</title>
        <authorList>
            <person name="Murat C."/>
            <person name="Payen T."/>
            <person name="Noel B."/>
            <person name="Kuo A."/>
            <person name="Morin E."/>
            <person name="Chen J."/>
            <person name="Kohler A."/>
            <person name="Krizsan K."/>
            <person name="Balestrini R."/>
            <person name="Da Silva C."/>
            <person name="Montanini B."/>
            <person name="Hainaut M."/>
            <person name="Levati E."/>
            <person name="Barry K.W."/>
            <person name="Belfiori B."/>
            <person name="Cichocki N."/>
            <person name="Clum A."/>
            <person name="Dockter R.B."/>
            <person name="Fauchery L."/>
            <person name="Guy J."/>
            <person name="Iotti M."/>
            <person name="Le Tacon F."/>
            <person name="Lindquist E.A."/>
            <person name="Lipzen A."/>
            <person name="Malagnac F."/>
            <person name="Mello A."/>
            <person name="Molinier V."/>
            <person name="Miyauchi S."/>
            <person name="Poulain J."/>
            <person name="Riccioni C."/>
            <person name="Rubini A."/>
            <person name="Sitrit Y."/>
            <person name="Splivallo R."/>
            <person name="Traeger S."/>
            <person name="Wang M."/>
            <person name="Zifcakova L."/>
            <person name="Wipf D."/>
            <person name="Zambonelli A."/>
            <person name="Paolocci F."/>
            <person name="Nowrousian M."/>
            <person name="Ottonello S."/>
            <person name="Baldrian P."/>
            <person name="Spatafora J.W."/>
            <person name="Henrissat B."/>
            <person name="Nagy L.G."/>
            <person name="Aury J.M."/>
            <person name="Wincker P."/>
            <person name="Grigoriev I.V."/>
            <person name="Bonfante P."/>
            <person name="Martin F.M."/>
        </authorList>
    </citation>
    <scope>NUCLEOTIDE SEQUENCE [LARGE SCALE GENOMIC DNA]</scope>
    <source>
        <strain evidence="8 9">120613-1</strain>
    </source>
</reference>
<dbReference type="GO" id="GO:0034727">
    <property type="term" value="P:piecemeal microautophagy of the nucleus"/>
    <property type="evidence" value="ECO:0007669"/>
    <property type="project" value="TreeGrafter"/>
</dbReference>
<organism evidence="8 9">
    <name type="scientific">Choiromyces venosus 120613-1</name>
    <dbReference type="NCBI Taxonomy" id="1336337"/>
    <lineage>
        <taxon>Eukaryota</taxon>
        <taxon>Fungi</taxon>
        <taxon>Dikarya</taxon>
        <taxon>Ascomycota</taxon>
        <taxon>Pezizomycotina</taxon>
        <taxon>Pezizomycetes</taxon>
        <taxon>Pezizales</taxon>
        <taxon>Tuberaceae</taxon>
        <taxon>Choiromyces</taxon>
    </lineage>
</organism>
<dbReference type="InterPro" id="IPR036598">
    <property type="entry name" value="GOLD_dom_sf"/>
</dbReference>
<dbReference type="InterPro" id="IPR011993">
    <property type="entry name" value="PH-like_dom_sf"/>
</dbReference>
<keyword evidence="4" id="KW-0446">Lipid-binding</keyword>
<feature type="region of interest" description="Disordered" evidence="6">
    <location>
        <begin position="362"/>
        <end position="421"/>
    </location>
</feature>
<feature type="compositionally biased region" description="Polar residues" evidence="6">
    <location>
        <begin position="409"/>
        <end position="421"/>
    </location>
</feature>
<evidence type="ECO:0000256" key="6">
    <source>
        <dbReference type="SAM" id="MobiDB-lite"/>
    </source>
</evidence>
<dbReference type="GO" id="GO:0005829">
    <property type="term" value="C:cytosol"/>
    <property type="evidence" value="ECO:0007669"/>
    <property type="project" value="TreeGrafter"/>
</dbReference>
<dbReference type="GO" id="GO:0005886">
    <property type="term" value="C:plasma membrane"/>
    <property type="evidence" value="ECO:0007669"/>
    <property type="project" value="TreeGrafter"/>
</dbReference>
<dbReference type="SUPFAM" id="SSF50729">
    <property type="entry name" value="PH domain-like"/>
    <property type="match status" value="1"/>
</dbReference>